<dbReference type="EMBL" id="OU893334">
    <property type="protein sequence ID" value="CAG9790901.1"/>
    <property type="molecule type" value="Genomic_DNA"/>
</dbReference>
<feature type="domain" description="Sperm microtubule inner protein 1 C-terminal" evidence="2">
    <location>
        <begin position="70"/>
        <end position="172"/>
    </location>
</feature>
<evidence type="ECO:0000256" key="1">
    <source>
        <dbReference type="SAM" id="MobiDB-lite"/>
    </source>
</evidence>
<dbReference type="PANTHER" id="PTHR35826:SF1">
    <property type="entry name" value="PROTEIN ATP6V1FNB-LIKE"/>
    <property type="match status" value="1"/>
</dbReference>
<evidence type="ECO:0000313" key="4">
    <source>
        <dbReference type="Proteomes" id="UP001153714"/>
    </source>
</evidence>
<dbReference type="OrthoDB" id="410807at2759"/>
<feature type="region of interest" description="Disordered" evidence="1">
    <location>
        <begin position="161"/>
        <end position="180"/>
    </location>
</feature>
<protein>
    <recommendedName>
        <fullName evidence="2">Sperm microtubule inner protein 1 C-terminal domain-containing protein</fullName>
    </recommendedName>
</protein>
<dbReference type="Pfam" id="PF22589">
    <property type="entry name" value="SPMIP1"/>
    <property type="match status" value="1"/>
</dbReference>
<dbReference type="PANTHER" id="PTHR35826">
    <property type="entry name" value="PROTEIN ATP6V1FNB-LIKE"/>
    <property type="match status" value="1"/>
</dbReference>
<organism evidence="3 4">
    <name type="scientific">Diatraea saccharalis</name>
    <name type="common">sugarcane borer</name>
    <dbReference type="NCBI Taxonomy" id="40085"/>
    <lineage>
        <taxon>Eukaryota</taxon>
        <taxon>Metazoa</taxon>
        <taxon>Ecdysozoa</taxon>
        <taxon>Arthropoda</taxon>
        <taxon>Hexapoda</taxon>
        <taxon>Insecta</taxon>
        <taxon>Pterygota</taxon>
        <taxon>Neoptera</taxon>
        <taxon>Endopterygota</taxon>
        <taxon>Lepidoptera</taxon>
        <taxon>Glossata</taxon>
        <taxon>Ditrysia</taxon>
        <taxon>Pyraloidea</taxon>
        <taxon>Crambidae</taxon>
        <taxon>Crambinae</taxon>
        <taxon>Diatraea</taxon>
    </lineage>
</organism>
<accession>A0A9N9R638</accession>
<name>A0A9N9R638_9NEOP</name>
<reference evidence="3" key="1">
    <citation type="submission" date="2021-12" db="EMBL/GenBank/DDBJ databases">
        <authorList>
            <person name="King R."/>
        </authorList>
    </citation>
    <scope>NUCLEOTIDE SEQUENCE</scope>
</reference>
<keyword evidence="4" id="KW-1185">Reference proteome</keyword>
<dbReference type="Proteomes" id="UP001153714">
    <property type="component" value="Chromosome 3"/>
</dbReference>
<gene>
    <name evidence="3" type="ORF">DIATSA_LOCUS8549</name>
</gene>
<proteinExistence type="predicted"/>
<feature type="compositionally biased region" description="Basic and acidic residues" evidence="1">
    <location>
        <begin position="161"/>
        <end position="179"/>
    </location>
</feature>
<sequence>MAATLCRPEKGYYEADVLQETMNAGMSTITRDHNVASFNRRRPPIRDGVHVVGIADLKKGHSIPEVGLGDPKDDPRLDRPDTDLSFDPIMRPVCSKEKQIIYGEIPDKGRVVYLKSRERTIPEEKYYFKECSGWEYGWRLNDSYFKNNAPTHGRVWRLTRDIKSRTGPHPDPKHYKDSDTPAVTKCLT</sequence>
<evidence type="ECO:0000259" key="2">
    <source>
        <dbReference type="Pfam" id="PF22589"/>
    </source>
</evidence>
<dbReference type="InterPro" id="IPR054323">
    <property type="entry name" value="SPMIP1_C"/>
</dbReference>
<reference evidence="3" key="2">
    <citation type="submission" date="2022-10" db="EMBL/GenBank/DDBJ databases">
        <authorList>
            <consortium name="ENA_rothamsted_submissions"/>
            <consortium name="culmorum"/>
            <person name="King R."/>
        </authorList>
    </citation>
    <scope>NUCLEOTIDE SEQUENCE</scope>
</reference>
<evidence type="ECO:0000313" key="3">
    <source>
        <dbReference type="EMBL" id="CAG9790901.1"/>
    </source>
</evidence>
<dbReference type="AlphaFoldDB" id="A0A9N9R638"/>